<dbReference type="OrthoDB" id="1449890at2"/>
<name>A0A5C6ZXS2_9FLAO</name>
<keyword evidence="1" id="KW-1133">Transmembrane helix</keyword>
<dbReference type="Pfam" id="PF20503">
    <property type="entry name" value="DUF6730"/>
    <property type="match status" value="1"/>
</dbReference>
<accession>A0A5C6ZXS2</accession>
<feature type="transmembrane region" description="Helical" evidence="1">
    <location>
        <begin position="82"/>
        <end position="103"/>
    </location>
</feature>
<dbReference type="RefSeq" id="WP_146928568.1">
    <property type="nucleotide sequence ID" value="NZ_CBCSHZ010000002.1"/>
</dbReference>
<organism evidence="2 3">
    <name type="scientific">Gillisia hiemivivida</name>
    <dbReference type="NCBI Taxonomy" id="291190"/>
    <lineage>
        <taxon>Bacteria</taxon>
        <taxon>Pseudomonadati</taxon>
        <taxon>Bacteroidota</taxon>
        <taxon>Flavobacteriia</taxon>
        <taxon>Flavobacteriales</taxon>
        <taxon>Flavobacteriaceae</taxon>
        <taxon>Gillisia</taxon>
    </lineage>
</organism>
<keyword evidence="3" id="KW-1185">Reference proteome</keyword>
<dbReference type="Proteomes" id="UP000321367">
    <property type="component" value="Unassembled WGS sequence"/>
</dbReference>
<dbReference type="EMBL" id="VORY01000001">
    <property type="protein sequence ID" value="TXD95725.1"/>
    <property type="molecule type" value="Genomic_DNA"/>
</dbReference>
<keyword evidence="1" id="KW-0812">Transmembrane</keyword>
<comment type="caution">
    <text evidence="2">The sequence shown here is derived from an EMBL/GenBank/DDBJ whole genome shotgun (WGS) entry which is preliminary data.</text>
</comment>
<evidence type="ECO:0000256" key="1">
    <source>
        <dbReference type="SAM" id="Phobius"/>
    </source>
</evidence>
<protein>
    <submittedName>
        <fullName evidence="2">Uncharacterized protein</fullName>
    </submittedName>
</protein>
<reference evidence="2 3" key="1">
    <citation type="submission" date="2019-08" db="EMBL/GenBank/DDBJ databases">
        <title>Genome sequence of Gillisia hiemivivida IC154 (type strain).</title>
        <authorList>
            <person name="Bowman J.P."/>
        </authorList>
    </citation>
    <scope>NUCLEOTIDE SEQUENCE [LARGE SCALE GENOMIC DNA]</scope>
    <source>
        <strain evidence="2 3">IC154</strain>
    </source>
</reference>
<dbReference type="InterPro" id="IPR046617">
    <property type="entry name" value="DUF6730"/>
</dbReference>
<evidence type="ECO:0000313" key="2">
    <source>
        <dbReference type="EMBL" id="TXD95725.1"/>
    </source>
</evidence>
<gene>
    <name evidence="2" type="ORF">ES724_01460</name>
</gene>
<evidence type="ECO:0000313" key="3">
    <source>
        <dbReference type="Proteomes" id="UP000321367"/>
    </source>
</evidence>
<dbReference type="AlphaFoldDB" id="A0A5C6ZXS2"/>
<proteinExistence type="predicted"/>
<sequence>MKKLDEIMELMADEMADFKVAILELELLSKQLSKISIPITTEALEKNLNIFLEKQEEENRLKDEVLKEIEKKLKHARIIPNYLLILFGTLGIIALSLLGYFGYTAKAAEKEKFEIYRIILESENDSYQQYLSINPEIKDDYCEWLEGKK</sequence>
<keyword evidence="1" id="KW-0472">Membrane</keyword>